<dbReference type="Proteomes" id="UP000183407">
    <property type="component" value="Unassembled WGS sequence"/>
</dbReference>
<gene>
    <name evidence="3" type="ORF">SAMN04490220_2033</name>
</gene>
<feature type="compositionally biased region" description="Polar residues" evidence="1">
    <location>
        <begin position="9"/>
        <end position="22"/>
    </location>
</feature>
<dbReference type="RefSeq" id="WP_073366537.1">
    <property type="nucleotide sequence ID" value="NZ_FNTL01000004.1"/>
</dbReference>
<evidence type="ECO:0000313" key="3">
    <source>
        <dbReference type="EMBL" id="SEC58711.1"/>
    </source>
</evidence>
<feature type="region of interest" description="Disordered" evidence="1">
    <location>
        <begin position="1"/>
        <end position="22"/>
    </location>
</feature>
<keyword evidence="2" id="KW-1133">Transmembrane helix</keyword>
<feature type="transmembrane region" description="Helical" evidence="2">
    <location>
        <begin position="33"/>
        <end position="56"/>
    </location>
</feature>
<protein>
    <submittedName>
        <fullName evidence="3">Uncharacterized protein</fullName>
    </submittedName>
</protein>
<reference evidence="4" key="1">
    <citation type="submission" date="2016-10" db="EMBL/GenBank/DDBJ databases">
        <authorList>
            <person name="Varghese N."/>
        </authorList>
    </citation>
    <scope>NUCLEOTIDE SEQUENCE [LARGE SCALE GENOMIC DNA]</scope>
    <source>
        <strain evidence="4">DSM 44719</strain>
    </source>
</reference>
<organism evidence="3 4">
    <name type="scientific">Rhodococcus jostii</name>
    <dbReference type="NCBI Taxonomy" id="132919"/>
    <lineage>
        <taxon>Bacteria</taxon>
        <taxon>Bacillati</taxon>
        <taxon>Actinomycetota</taxon>
        <taxon>Actinomycetes</taxon>
        <taxon>Mycobacteriales</taxon>
        <taxon>Nocardiaceae</taxon>
        <taxon>Rhodococcus</taxon>
    </lineage>
</organism>
<accession>A0A1H4TRK2</accession>
<evidence type="ECO:0000256" key="1">
    <source>
        <dbReference type="SAM" id="MobiDB-lite"/>
    </source>
</evidence>
<proteinExistence type="predicted"/>
<dbReference type="EMBL" id="FNTL01000004">
    <property type="protein sequence ID" value="SEC58711.1"/>
    <property type="molecule type" value="Genomic_DNA"/>
</dbReference>
<keyword evidence="2" id="KW-0812">Transmembrane</keyword>
<name>A0A1H4TRK2_RHOJO</name>
<sequence>MPGKRALAPSNTADQHSSQQYVDPSDVRFLRPAGIAVAVLVGAVIALVVVLLGVWFATPTIGVGAAAALVGTVCLATAMLLPYPPHQGPGDSPSPR</sequence>
<keyword evidence="2" id="KW-0472">Membrane</keyword>
<evidence type="ECO:0000256" key="2">
    <source>
        <dbReference type="SAM" id="Phobius"/>
    </source>
</evidence>
<dbReference type="AlphaFoldDB" id="A0A1H4TRK2"/>
<feature type="transmembrane region" description="Helical" evidence="2">
    <location>
        <begin position="63"/>
        <end position="83"/>
    </location>
</feature>
<evidence type="ECO:0000313" key="4">
    <source>
        <dbReference type="Proteomes" id="UP000183407"/>
    </source>
</evidence>